<evidence type="ECO:0000256" key="1">
    <source>
        <dbReference type="SAM" id="Phobius"/>
    </source>
</evidence>
<proteinExistence type="predicted"/>
<organism evidence="3 4">
    <name type="scientific">Candidatus Kaiserbacteria bacterium RIFCSPLOWO2_12_FULL_53_8</name>
    <dbReference type="NCBI Taxonomy" id="1798529"/>
    <lineage>
        <taxon>Bacteria</taxon>
        <taxon>Candidatus Kaiseribacteriota</taxon>
    </lineage>
</organism>
<dbReference type="InterPro" id="IPR002048">
    <property type="entry name" value="EF_hand_dom"/>
</dbReference>
<evidence type="ECO:0000313" key="4">
    <source>
        <dbReference type="Proteomes" id="UP000178601"/>
    </source>
</evidence>
<dbReference type="AlphaFoldDB" id="A0A1F6G295"/>
<keyword evidence="1" id="KW-1133">Transmembrane helix</keyword>
<sequence length="145" mass="15456">MKLPSSLKDIHPAAAVLIVTVLLAGFIFLLNGTELGNFLRAQLIGSAQPCNDQADNDNDGKTDYPADLGCQRANDINEDQDGECFNNIDDDGDGAIDAADFSCKILFNGENMPKSFCQDGVDNDKDGSIDLADQGCANAQDHSEN</sequence>
<gene>
    <name evidence="3" type="ORF">A3H16_00745</name>
</gene>
<reference evidence="3 4" key="1">
    <citation type="journal article" date="2016" name="Nat. Commun.">
        <title>Thousands of microbial genomes shed light on interconnected biogeochemical processes in an aquifer system.</title>
        <authorList>
            <person name="Anantharaman K."/>
            <person name="Brown C.T."/>
            <person name="Hug L.A."/>
            <person name="Sharon I."/>
            <person name="Castelle C.J."/>
            <person name="Probst A.J."/>
            <person name="Thomas B.C."/>
            <person name="Singh A."/>
            <person name="Wilkins M.J."/>
            <person name="Karaoz U."/>
            <person name="Brodie E.L."/>
            <person name="Williams K.H."/>
            <person name="Hubbard S.S."/>
            <person name="Banfield J.F."/>
        </authorList>
    </citation>
    <scope>NUCLEOTIDE SEQUENCE [LARGE SCALE GENOMIC DNA]</scope>
</reference>
<dbReference type="GO" id="GO:0005509">
    <property type="term" value="F:calcium ion binding"/>
    <property type="evidence" value="ECO:0007669"/>
    <property type="project" value="InterPro"/>
</dbReference>
<dbReference type="InterPro" id="IPR018247">
    <property type="entry name" value="EF_Hand_1_Ca_BS"/>
</dbReference>
<dbReference type="PROSITE" id="PS50222">
    <property type="entry name" value="EF_HAND_2"/>
    <property type="match status" value="1"/>
</dbReference>
<name>A0A1F6G295_9BACT</name>
<accession>A0A1F6G295</accession>
<dbReference type="SUPFAM" id="SSF47473">
    <property type="entry name" value="EF-hand"/>
    <property type="match status" value="1"/>
</dbReference>
<evidence type="ECO:0000313" key="3">
    <source>
        <dbReference type="EMBL" id="OGG92223.1"/>
    </source>
</evidence>
<dbReference type="InterPro" id="IPR011992">
    <property type="entry name" value="EF-hand-dom_pair"/>
</dbReference>
<dbReference type="PROSITE" id="PS00018">
    <property type="entry name" value="EF_HAND_1"/>
    <property type="match status" value="1"/>
</dbReference>
<keyword evidence="1" id="KW-0472">Membrane</keyword>
<keyword evidence="1" id="KW-0812">Transmembrane</keyword>
<feature type="transmembrane region" description="Helical" evidence="1">
    <location>
        <begin position="12"/>
        <end position="30"/>
    </location>
</feature>
<evidence type="ECO:0000259" key="2">
    <source>
        <dbReference type="PROSITE" id="PS50222"/>
    </source>
</evidence>
<dbReference type="Gene3D" id="1.10.238.10">
    <property type="entry name" value="EF-hand"/>
    <property type="match status" value="1"/>
</dbReference>
<dbReference type="Proteomes" id="UP000178601">
    <property type="component" value="Unassembled WGS sequence"/>
</dbReference>
<comment type="caution">
    <text evidence="3">The sequence shown here is derived from an EMBL/GenBank/DDBJ whole genome shotgun (WGS) entry which is preliminary data.</text>
</comment>
<feature type="domain" description="EF-hand" evidence="2">
    <location>
        <begin position="76"/>
        <end position="111"/>
    </location>
</feature>
<dbReference type="EMBL" id="MFMQ01000011">
    <property type="protein sequence ID" value="OGG92223.1"/>
    <property type="molecule type" value="Genomic_DNA"/>
</dbReference>
<protein>
    <recommendedName>
        <fullName evidence="2">EF-hand domain-containing protein</fullName>
    </recommendedName>
</protein>